<feature type="compositionally biased region" description="Acidic residues" evidence="1">
    <location>
        <begin position="68"/>
        <end position="126"/>
    </location>
</feature>
<feature type="compositionally biased region" description="Low complexity" evidence="1">
    <location>
        <begin position="168"/>
        <end position="182"/>
    </location>
</feature>
<feature type="region of interest" description="Disordered" evidence="1">
    <location>
        <begin position="232"/>
        <end position="276"/>
    </location>
</feature>
<reference evidence="2" key="1">
    <citation type="journal article" date="2022" name="Int. J. Mol. Sci.">
        <title>Draft Genome of Tanacetum Coccineum: Genomic Comparison of Closely Related Tanacetum-Family Plants.</title>
        <authorList>
            <person name="Yamashiro T."/>
            <person name="Shiraishi A."/>
            <person name="Nakayama K."/>
            <person name="Satake H."/>
        </authorList>
    </citation>
    <scope>NUCLEOTIDE SEQUENCE</scope>
</reference>
<feature type="region of interest" description="Disordered" evidence="1">
    <location>
        <begin position="1"/>
        <end position="153"/>
    </location>
</feature>
<evidence type="ECO:0000313" key="2">
    <source>
        <dbReference type="EMBL" id="GJS95689.1"/>
    </source>
</evidence>
<evidence type="ECO:0000256" key="1">
    <source>
        <dbReference type="SAM" id="MobiDB-lite"/>
    </source>
</evidence>
<organism evidence="2 3">
    <name type="scientific">Tanacetum coccineum</name>
    <dbReference type="NCBI Taxonomy" id="301880"/>
    <lineage>
        <taxon>Eukaryota</taxon>
        <taxon>Viridiplantae</taxon>
        <taxon>Streptophyta</taxon>
        <taxon>Embryophyta</taxon>
        <taxon>Tracheophyta</taxon>
        <taxon>Spermatophyta</taxon>
        <taxon>Magnoliopsida</taxon>
        <taxon>eudicotyledons</taxon>
        <taxon>Gunneridae</taxon>
        <taxon>Pentapetalae</taxon>
        <taxon>asterids</taxon>
        <taxon>campanulids</taxon>
        <taxon>Asterales</taxon>
        <taxon>Asteraceae</taxon>
        <taxon>Asteroideae</taxon>
        <taxon>Anthemideae</taxon>
        <taxon>Anthemidinae</taxon>
        <taxon>Tanacetum</taxon>
    </lineage>
</organism>
<feature type="compositionally biased region" description="Pro residues" evidence="1">
    <location>
        <begin position="183"/>
        <end position="215"/>
    </location>
</feature>
<proteinExistence type="predicted"/>
<keyword evidence="3" id="KW-1185">Reference proteome</keyword>
<feature type="compositionally biased region" description="Pro residues" evidence="1">
    <location>
        <begin position="240"/>
        <end position="257"/>
    </location>
</feature>
<gene>
    <name evidence="2" type="ORF">Tco_0802657</name>
</gene>
<sequence length="453" mass="49732">MPKDPYVEAALQAPPSPYYVTGPEEPEQAPPSPDYVPGPEHANDVIVAEDQLDAEDASPTAQPPDYVLESDPEADPEEDNNEDPEEDPVDYSADGGDDRDDEDEPSDEDEDDDVDIEADEDEEEEEHPAPADSVVVALPATDQAPSAEESLPTPIWFDVEVARLLAISTPPSSPLSPWSSPLPQIPSPPLPPIPSPSLPLSPPSPVLSPAPPPSPIRSLGYRAAMIRLRAETRSDAPSSGIPPPLPISVPTSSPPLLLPSASRREDRPEVTLPPRKRLGIALGPRYEVGESSSAAAARPAGGLRADYGFVATMDREIRRDPEREVGYGITDSWDEIVETLQGAPVSTDTELGRHMTAFETRVRQDTDEIYTRLDDEQSQRQLLAGRLNMLFRDRRAHAYTRHQMETEARLSREAWRRSMDASDLARGEVMSLRTTVLGQMSEIRELHVADRRR</sequence>
<protein>
    <submittedName>
        <fullName evidence="2">Uncharacterized protein</fullName>
    </submittedName>
</protein>
<comment type="caution">
    <text evidence="2">The sequence shown here is derived from an EMBL/GenBank/DDBJ whole genome shotgun (WGS) entry which is preliminary data.</text>
</comment>
<dbReference type="Proteomes" id="UP001151760">
    <property type="component" value="Unassembled WGS sequence"/>
</dbReference>
<name>A0ABQ4ZZF2_9ASTR</name>
<accession>A0ABQ4ZZF2</accession>
<feature type="region of interest" description="Disordered" evidence="1">
    <location>
        <begin position="168"/>
        <end position="215"/>
    </location>
</feature>
<reference evidence="2" key="2">
    <citation type="submission" date="2022-01" db="EMBL/GenBank/DDBJ databases">
        <authorList>
            <person name="Yamashiro T."/>
            <person name="Shiraishi A."/>
            <person name="Satake H."/>
            <person name="Nakayama K."/>
        </authorList>
    </citation>
    <scope>NUCLEOTIDE SEQUENCE</scope>
</reference>
<dbReference type="EMBL" id="BQNB010011829">
    <property type="protein sequence ID" value="GJS95689.1"/>
    <property type="molecule type" value="Genomic_DNA"/>
</dbReference>
<evidence type="ECO:0000313" key="3">
    <source>
        <dbReference type="Proteomes" id="UP001151760"/>
    </source>
</evidence>